<feature type="compositionally biased region" description="Polar residues" evidence="1">
    <location>
        <begin position="123"/>
        <end position="135"/>
    </location>
</feature>
<name>A0ABR3P664_9PEZI</name>
<gene>
    <name evidence="2" type="ORF">AAFC00_006307</name>
</gene>
<feature type="compositionally biased region" description="Basic and acidic residues" evidence="1">
    <location>
        <begin position="626"/>
        <end position="638"/>
    </location>
</feature>
<feature type="compositionally biased region" description="Polar residues" evidence="1">
    <location>
        <begin position="683"/>
        <end position="694"/>
    </location>
</feature>
<feature type="compositionally biased region" description="Polar residues" evidence="1">
    <location>
        <begin position="469"/>
        <end position="485"/>
    </location>
</feature>
<dbReference type="GeneID" id="95980006"/>
<feature type="compositionally biased region" description="Polar residues" evidence="1">
    <location>
        <begin position="1123"/>
        <end position="1135"/>
    </location>
</feature>
<feature type="region of interest" description="Disordered" evidence="1">
    <location>
        <begin position="596"/>
        <end position="694"/>
    </location>
</feature>
<accession>A0ABR3P664</accession>
<evidence type="ECO:0000313" key="3">
    <source>
        <dbReference type="Proteomes" id="UP001562354"/>
    </source>
</evidence>
<dbReference type="Pfam" id="PF11496">
    <property type="entry name" value="HDA2-3"/>
    <property type="match status" value="1"/>
</dbReference>
<feature type="compositionally biased region" description="Polar residues" evidence="1">
    <location>
        <begin position="1167"/>
        <end position="1181"/>
    </location>
</feature>
<dbReference type="InterPro" id="IPR021006">
    <property type="entry name" value="Hda2/3"/>
</dbReference>
<dbReference type="Gene3D" id="3.40.50.12360">
    <property type="match status" value="1"/>
</dbReference>
<feature type="region of interest" description="Disordered" evidence="1">
    <location>
        <begin position="706"/>
        <end position="732"/>
    </location>
</feature>
<feature type="region of interest" description="Disordered" evidence="1">
    <location>
        <begin position="313"/>
        <end position="332"/>
    </location>
</feature>
<protein>
    <recommendedName>
        <fullName evidence="4">Chromo domain-containing protein</fullName>
    </recommendedName>
</protein>
<feature type="compositionally biased region" description="Polar residues" evidence="1">
    <location>
        <begin position="535"/>
        <end position="545"/>
    </location>
</feature>
<feature type="compositionally biased region" description="Basic and acidic residues" evidence="1">
    <location>
        <begin position="1146"/>
        <end position="1165"/>
    </location>
</feature>
<dbReference type="RefSeq" id="XP_069197452.1">
    <property type="nucleotide sequence ID" value="XM_069346244.1"/>
</dbReference>
<sequence length="1455" mass="158761">MPPKRKRTNSGPPDTPRKKSKAPAKNSGELDRTRVSYTSSRDSISNHPHGQVDPDQLYKVRRILAEDRTRYKIDWENGPNGETYAPTWEPKENANDAAIEDWEATKIAKKRRRSSALGRKSLGQASDAVSQTPTSAPIEPDGRPKDRASVKVATGAGVSESPEPPSYESHGARIDTTKTPATPEAISESQVIDDSMDASEPLHEIQDSYSASHNREDHETHTVANDNEVSGNTSPDPLHIDHYVTTAPSASIEIRITPRVVGENSNVDWEVEDSTFFSSQVISGTQPNEEAPTEEYSLSLSLTDAAAAPDLTQKHSQFEPEKSLTSKDISSSVVVTSSSGVHTLSALQYTPYSAPAPTPDSQLNDSVTDMPLESSAAIRTDTGSSPLDTQYQPDSSSLQDVTMSNDQAGLESSVNQRVEPPDVDNALQESNTINRHEDLISSTYSEPSGVDQSGIAAYSGRGSTDLPAVNTSPIPVASCSTQTPIRSQSRGRSPSQGLQSQVSPGRFHSIEQAAQQVDIATQVETDSGPDRVASLVTSPPKSPLSNHEVVEKSRDPSFVTSDQATDVWEASSGTSVRFHTQIFPPALDVTINTATNSHAHSFTGPPIQDEPSQPGQGVTPSSTSDPARHQASSDEVARPGRSNSKTSIGFITNSERPFQGESTSAAVVRDEGTLPGSRDPALITSSPVPSAPSQYLSLIGESAPTLPRLPSASARVTPQPSPYTPRMSLTPDTASRGKAKLLERMSAARAANRSKAAAFISTPKPASAVPARLQSPALQDREIRSPSMIPAVEVITKETPEEYFRSERYETLLPGDGPDPQPLKSATMFEPAEEIPKETNGSSLRCIPINFGEQQRDHYKQTMTWRKELIDEFTSKVWPINSDRAHLAQKLLQELDHIVLHPDLVNEETYTQASQVLPEFQAQWDADTSTKFRFLKQFFAASQQYGLTVVLLVRPGRIVGMLQTFLRGINVDNRIASDLDNNSAGIRSTATILTTDNTAAHVDTPDMIIALQGNIPDAVISSTQTRLSQLSTMTVPAYLLVVPKSSEHIERTLPQYASEAERLHVLVGTVATLRSEAGRDREGNDSVDRAASSLIDYYLNPTEWPLDSLPEIHYMDMLTVSQAPTESRSGDSSEVSLDGHSRKRHNDSSEDSHGVKKAKGTHDASDVNDSQNLDDSHVSDSVASQQALMIKALKEEMSRRQKDMDAVLHRSQEQLQEHVKALATLQYDQEEQRGRIVNLVSERDNALAREQNATLRIVSLDTRFGSLREERNGLQDQLRIAKESLLSQAPPDQVEFEALKEAALTADAERTRLANKAKQADENLDYLREQYQTASNMASQLGKANASLEARVAELKKRVTGERIRARDKTLDKQTKAIMSTNRQLRLMLKSREEQLARKEDEISKLKENGRGRMNTRGSSVPRTPRLGSPLAQGTNSRQGSPAAGKGPHPLRNAG</sequence>
<feature type="region of interest" description="Disordered" evidence="1">
    <location>
        <begin position="378"/>
        <end position="401"/>
    </location>
</feature>
<proteinExistence type="predicted"/>
<feature type="region of interest" description="Disordered" evidence="1">
    <location>
        <begin position="1"/>
        <end position="56"/>
    </location>
</feature>
<feature type="region of interest" description="Disordered" evidence="1">
    <location>
        <begin position="108"/>
        <end position="187"/>
    </location>
</feature>
<evidence type="ECO:0000313" key="2">
    <source>
        <dbReference type="EMBL" id="KAL1297770.1"/>
    </source>
</evidence>
<feature type="compositionally biased region" description="Polar residues" evidence="1">
    <location>
        <begin position="610"/>
        <end position="625"/>
    </location>
</feature>
<comment type="caution">
    <text evidence="2">The sequence shown here is derived from an EMBL/GenBank/DDBJ whole genome shotgun (WGS) entry which is preliminary data.</text>
</comment>
<evidence type="ECO:0008006" key="4">
    <source>
        <dbReference type="Google" id="ProtNLM"/>
    </source>
</evidence>
<organism evidence="2 3">
    <name type="scientific">Neodothiora populina</name>
    <dbReference type="NCBI Taxonomy" id="2781224"/>
    <lineage>
        <taxon>Eukaryota</taxon>
        <taxon>Fungi</taxon>
        <taxon>Dikarya</taxon>
        <taxon>Ascomycota</taxon>
        <taxon>Pezizomycotina</taxon>
        <taxon>Dothideomycetes</taxon>
        <taxon>Dothideomycetidae</taxon>
        <taxon>Dothideales</taxon>
        <taxon>Dothioraceae</taxon>
        <taxon>Neodothiora</taxon>
    </lineage>
</organism>
<dbReference type="InterPro" id="IPR038609">
    <property type="entry name" value="HDA1_su2/3_sf"/>
</dbReference>
<feature type="compositionally biased region" description="Basic and acidic residues" evidence="1">
    <location>
        <begin position="1395"/>
        <end position="1411"/>
    </location>
</feature>
<feature type="region of interest" description="Disordered" evidence="1">
    <location>
        <begin position="443"/>
        <end position="503"/>
    </location>
</feature>
<feature type="compositionally biased region" description="Polar residues" evidence="1">
    <location>
        <begin position="35"/>
        <end position="48"/>
    </location>
</feature>
<feature type="compositionally biased region" description="Basic and acidic residues" evidence="1">
    <location>
        <begin position="313"/>
        <end position="325"/>
    </location>
</feature>
<keyword evidence="3" id="KW-1185">Reference proteome</keyword>
<dbReference type="Proteomes" id="UP001562354">
    <property type="component" value="Unassembled WGS sequence"/>
</dbReference>
<feature type="compositionally biased region" description="Basic and acidic residues" evidence="1">
    <location>
        <begin position="140"/>
        <end position="149"/>
    </location>
</feature>
<feature type="region of interest" description="Disordered" evidence="1">
    <location>
        <begin position="1395"/>
        <end position="1455"/>
    </location>
</feature>
<dbReference type="EMBL" id="JBFMKM010000014">
    <property type="protein sequence ID" value="KAL1297770.1"/>
    <property type="molecule type" value="Genomic_DNA"/>
</dbReference>
<feature type="compositionally biased region" description="Low complexity" evidence="1">
    <location>
        <begin position="486"/>
        <end position="501"/>
    </location>
</feature>
<dbReference type="Gene3D" id="2.40.50.40">
    <property type="match status" value="1"/>
</dbReference>
<feature type="compositionally biased region" description="Polar residues" evidence="1">
    <location>
        <begin position="381"/>
        <end position="401"/>
    </location>
</feature>
<evidence type="ECO:0000256" key="1">
    <source>
        <dbReference type="SAM" id="MobiDB-lite"/>
    </source>
</evidence>
<feature type="compositionally biased region" description="Polar residues" evidence="1">
    <location>
        <begin position="641"/>
        <end position="665"/>
    </location>
</feature>
<feature type="region of interest" description="Disordered" evidence="1">
    <location>
        <begin position="526"/>
        <end position="560"/>
    </location>
</feature>
<feature type="region of interest" description="Disordered" evidence="1">
    <location>
        <begin position="1123"/>
        <end position="1181"/>
    </location>
</feature>
<reference evidence="2 3" key="1">
    <citation type="submission" date="2024-07" db="EMBL/GenBank/DDBJ databases">
        <title>Draft sequence of the Neodothiora populina.</title>
        <authorList>
            <person name="Drown D.D."/>
            <person name="Schuette U.S."/>
            <person name="Buechlein A.B."/>
            <person name="Rusch D.R."/>
            <person name="Winton L.W."/>
            <person name="Adams G.A."/>
        </authorList>
    </citation>
    <scope>NUCLEOTIDE SEQUENCE [LARGE SCALE GENOMIC DNA]</scope>
    <source>
        <strain evidence="2 3">CPC 39397</strain>
    </source>
</reference>